<evidence type="ECO:0000256" key="1">
    <source>
        <dbReference type="SAM" id="MobiDB-lite"/>
    </source>
</evidence>
<evidence type="ECO:0000313" key="4">
    <source>
        <dbReference type="Proteomes" id="UP000002320"/>
    </source>
</evidence>
<dbReference type="OrthoDB" id="338531at2759"/>
<dbReference type="Proteomes" id="UP000002320">
    <property type="component" value="Unassembled WGS sequence"/>
</dbReference>
<reference evidence="3" key="2">
    <citation type="submission" date="2021-02" db="UniProtKB">
        <authorList>
            <consortium name="EnsemblMetazoa"/>
        </authorList>
    </citation>
    <scope>IDENTIFICATION</scope>
    <source>
        <strain evidence="3">JHB</strain>
    </source>
</reference>
<dbReference type="VEuPathDB" id="VectorBase:CQUJHB010943"/>
<dbReference type="EnsemblMetazoa" id="CPIJ013429-RA">
    <property type="protein sequence ID" value="CPIJ013429-PA"/>
    <property type="gene ID" value="CPIJ013429"/>
</dbReference>
<accession>B0X2F0</accession>
<reference evidence="2" key="1">
    <citation type="submission" date="2007-03" db="EMBL/GenBank/DDBJ databases">
        <title>Annotation of Culex pipiens quinquefasciatus.</title>
        <authorList>
            <consortium name="The Broad Institute Genome Sequencing Platform"/>
            <person name="Atkinson P.W."/>
            <person name="Hemingway J."/>
            <person name="Christensen B.M."/>
            <person name="Higgs S."/>
            <person name="Kodira C."/>
            <person name="Hannick L."/>
            <person name="Megy K."/>
            <person name="O'Leary S."/>
            <person name="Pearson M."/>
            <person name="Haas B.J."/>
            <person name="Mauceli E."/>
            <person name="Wortman J.R."/>
            <person name="Lee N.H."/>
            <person name="Guigo R."/>
            <person name="Stanke M."/>
            <person name="Alvarado L."/>
            <person name="Amedeo P."/>
            <person name="Antoine C.H."/>
            <person name="Arensburger P."/>
            <person name="Bidwell S.L."/>
            <person name="Crawford M."/>
            <person name="Camaro F."/>
            <person name="Devon K."/>
            <person name="Engels R."/>
            <person name="Hammond M."/>
            <person name="Howarth C."/>
            <person name="Koehrsen M."/>
            <person name="Lawson D."/>
            <person name="Montgomery P."/>
            <person name="Nene V."/>
            <person name="Nusbaum C."/>
            <person name="Puiu D."/>
            <person name="Romero-Severson J."/>
            <person name="Severson D.W."/>
            <person name="Shumway M."/>
            <person name="Sisk P."/>
            <person name="Stolte C."/>
            <person name="Zeng Q."/>
            <person name="Eisenstadt E."/>
            <person name="Fraser-Liggett C."/>
            <person name="Strausberg R."/>
            <person name="Galagan J."/>
            <person name="Birren B."/>
            <person name="Collins F.H."/>
        </authorList>
    </citation>
    <scope>NUCLEOTIDE SEQUENCE [LARGE SCALE GENOMIC DNA]</scope>
    <source>
        <strain evidence="2">JHB</strain>
    </source>
</reference>
<dbReference type="KEGG" id="cqu:CpipJ_CPIJ013429"/>
<dbReference type="VEuPathDB" id="VectorBase:CPIJ013429"/>
<sequence>MPRSRMFHEICHNSSVSQPGIGRGNLREPNSSSGTPSKECGAGAGRGEVLKKDKASFLQEQQLFHDRNGVPKKSVSFSKEDEVLEIEFRSEGLINPIFRMRFQNRELPVSFSSQETSIYSQLLQTCPDEGRQRDHPVLYFAVARRNVRLEPSSLGSSEVTGGDDEVGDGTTSVTVLVSELLREAKKLIEATQAARSALIAAAQNNSKVAEKFQEDLMNIA</sequence>
<gene>
    <name evidence="3" type="primary">6046654</name>
    <name evidence="2" type="ORF">CpipJ_CPIJ013429</name>
</gene>
<dbReference type="Gene3D" id="1.10.560.10">
    <property type="entry name" value="GroEL-like equatorial domain"/>
    <property type="match status" value="1"/>
</dbReference>
<evidence type="ECO:0000313" key="2">
    <source>
        <dbReference type="EMBL" id="EDS39173.1"/>
    </source>
</evidence>
<dbReference type="eggNOG" id="KOG0363">
    <property type="taxonomic scope" value="Eukaryota"/>
</dbReference>
<dbReference type="HOGENOM" id="CLU_1257172_0_0_1"/>
<protein>
    <submittedName>
        <fullName evidence="2 3">Chaperonin</fullName>
    </submittedName>
</protein>
<dbReference type="InParanoid" id="B0X2F0"/>
<organism>
    <name type="scientific">Culex quinquefasciatus</name>
    <name type="common">Southern house mosquito</name>
    <name type="synonym">Culex pungens</name>
    <dbReference type="NCBI Taxonomy" id="7176"/>
    <lineage>
        <taxon>Eukaryota</taxon>
        <taxon>Metazoa</taxon>
        <taxon>Ecdysozoa</taxon>
        <taxon>Arthropoda</taxon>
        <taxon>Hexapoda</taxon>
        <taxon>Insecta</taxon>
        <taxon>Pterygota</taxon>
        <taxon>Neoptera</taxon>
        <taxon>Endopterygota</taxon>
        <taxon>Diptera</taxon>
        <taxon>Nematocera</taxon>
        <taxon>Culicoidea</taxon>
        <taxon>Culicidae</taxon>
        <taxon>Culicinae</taxon>
        <taxon>Culicini</taxon>
        <taxon>Culex</taxon>
        <taxon>Culex</taxon>
    </lineage>
</organism>
<dbReference type="SUPFAM" id="SSF48592">
    <property type="entry name" value="GroEL equatorial domain-like"/>
    <property type="match status" value="1"/>
</dbReference>
<dbReference type="VEuPathDB" id="VectorBase:CQUJHB002323"/>
<dbReference type="InterPro" id="IPR027413">
    <property type="entry name" value="GROEL-like_equatorial_sf"/>
</dbReference>
<keyword evidence="4" id="KW-1185">Reference proteome</keyword>
<feature type="compositionally biased region" description="Basic and acidic residues" evidence="1">
    <location>
        <begin position="1"/>
        <end position="11"/>
    </location>
</feature>
<proteinExistence type="predicted"/>
<dbReference type="EMBL" id="DS232287">
    <property type="protein sequence ID" value="EDS39173.1"/>
    <property type="molecule type" value="Genomic_DNA"/>
</dbReference>
<dbReference type="STRING" id="7176.B0X2F0"/>
<evidence type="ECO:0000313" key="3">
    <source>
        <dbReference type="EnsemblMetazoa" id="CPIJ013429-PA"/>
    </source>
</evidence>
<feature type="region of interest" description="Disordered" evidence="1">
    <location>
        <begin position="1"/>
        <end position="45"/>
    </location>
</feature>
<name>B0X2F0_CULQU</name>
<dbReference type="AlphaFoldDB" id="B0X2F0"/>